<keyword evidence="3 4" id="KW-0808">Transferase</keyword>
<evidence type="ECO:0000256" key="4">
    <source>
        <dbReference type="RuleBase" id="RU003718"/>
    </source>
</evidence>
<comment type="similarity">
    <text evidence="1 4">Belongs to the UDP-glycosyltransferase family.</text>
</comment>
<evidence type="ECO:0000256" key="2">
    <source>
        <dbReference type="ARBA" id="ARBA00022676"/>
    </source>
</evidence>
<evidence type="ECO:0000256" key="5">
    <source>
        <dbReference type="RuleBase" id="RU362057"/>
    </source>
</evidence>
<keyword evidence="7" id="KW-1185">Reference proteome</keyword>
<dbReference type="Gene3D" id="3.40.50.2000">
    <property type="entry name" value="Glycogen Phosphorylase B"/>
    <property type="match status" value="2"/>
</dbReference>
<dbReference type="Proteomes" id="UP001179952">
    <property type="component" value="Unassembled WGS sequence"/>
</dbReference>
<name>A0AAV9BES2_ACOGR</name>
<dbReference type="InterPro" id="IPR050481">
    <property type="entry name" value="UDP-glycosyltransf_plant"/>
</dbReference>
<dbReference type="PANTHER" id="PTHR48048:SF76">
    <property type="entry name" value="UDP-GLYCOSYLTRANSFERASE 708D1-LIKE"/>
    <property type="match status" value="1"/>
</dbReference>
<evidence type="ECO:0000313" key="6">
    <source>
        <dbReference type="EMBL" id="KAK1274594.1"/>
    </source>
</evidence>
<evidence type="ECO:0000256" key="1">
    <source>
        <dbReference type="ARBA" id="ARBA00009995"/>
    </source>
</evidence>
<dbReference type="FunFam" id="3.40.50.2000:FF:000060">
    <property type="entry name" value="Glycosyltransferase"/>
    <property type="match status" value="1"/>
</dbReference>
<protein>
    <recommendedName>
        <fullName evidence="5">Glycosyltransferase</fullName>
        <ecNumber evidence="5">2.4.1.-</ecNumber>
    </recommendedName>
</protein>
<dbReference type="InterPro" id="IPR035595">
    <property type="entry name" value="UDP_glycos_trans_CS"/>
</dbReference>
<dbReference type="PANTHER" id="PTHR48048">
    <property type="entry name" value="GLYCOSYLTRANSFERASE"/>
    <property type="match status" value="1"/>
</dbReference>
<proteinExistence type="inferred from homology"/>
<reference evidence="6" key="2">
    <citation type="submission" date="2023-06" db="EMBL/GenBank/DDBJ databases">
        <authorList>
            <person name="Ma L."/>
            <person name="Liu K.-W."/>
            <person name="Li Z."/>
            <person name="Hsiao Y.-Y."/>
            <person name="Qi Y."/>
            <person name="Fu T."/>
            <person name="Tang G."/>
            <person name="Zhang D."/>
            <person name="Sun W.-H."/>
            <person name="Liu D.-K."/>
            <person name="Li Y."/>
            <person name="Chen G.-Z."/>
            <person name="Liu X.-D."/>
            <person name="Liao X.-Y."/>
            <person name="Jiang Y.-T."/>
            <person name="Yu X."/>
            <person name="Hao Y."/>
            <person name="Huang J."/>
            <person name="Zhao X.-W."/>
            <person name="Ke S."/>
            <person name="Chen Y.-Y."/>
            <person name="Wu W.-L."/>
            <person name="Hsu J.-L."/>
            <person name="Lin Y.-F."/>
            <person name="Huang M.-D."/>
            <person name="Li C.-Y."/>
            <person name="Huang L."/>
            <person name="Wang Z.-W."/>
            <person name="Zhao X."/>
            <person name="Zhong W.-Y."/>
            <person name="Peng D.-H."/>
            <person name="Ahmad S."/>
            <person name="Lan S."/>
            <person name="Zhang J.-S."/>
            <person name="Tsai W.-C."/>
            <person name="Van De Peer Y."/>
            <person name="Liu Z.-J."/>
        </authorList>
    </citation>
    <scope>NUCLEOTIDE SEQUENCE</scope>
    <source>
        <strain evidence="6">SCP</strain>
        <tissue evidence="6">Leaves</tissue>
    </source>
</reference>
<dbReference type="PROSITE" id="PS00375">
    <property type="entry name" value="UDPGT"/>
    <property type="match status" value="1"/>
</dbReference>
<comment type="caution">
    <text evidence="6">The sequence shown here is derived from an EMBL/GenBank/DDBJ whole genome shotgun (WGS) entry which is preliminary data.</text>
</comment>
<keyword evidence="2 4" id="KW-0328">Glycosyltransferase</keyword>
<sequence length="461" mass="49717">MPSSTGPAPQPSAHVALLPSAGMGHLTPFLRLASSLVSLDCHVTLLRPLPVVSSAESLQFSDFLSSHPTVHCLDLHLLPFDPSSANSTDPFFLQFESISRSAPVLLPQLLDPLEPKPSALVTDISLASSVAPVSRARLHLPCFVLFTASASMLSFCASFPKTDNIPGSPFIDRLTIPPVLRDPNNLFTQQFSNNGATLAATDGVLVNTFDALEPRALAALNRGEVLEGLPRVSAIGPLMPLERKRGGSARARARELEWLDGQPERSVVYVSFGSRTALSEAQIKELARGLERSGFRFMWVIKTKVVDKEDEEGLEGLFGDGFMERVKERGLVVKDWVEQEEILAHGAVTVFMSHCGWNSVTEAAMHGVRVLAWPRIGDQRINAGVVEAAGMGRLLKGWEWGCGGEKVVAGEVVEEALREIMEDASVGACAARVREEAVRTVGVGGSSHESLAGLIEKWSKC</sequence>
<gene>
    <name evidence="6" type="ORF">QJS04_geneDACA016498</name>
</gene>
<dbReference type="EC" id="2.4.1.-" evidence="5"/>
<dbReference type="CDD" id="cd03784">
    <property type="entry name" value="GT1_Gtf-like"/>
    <property type="match status" value="1"/>
</dbReference>
<organism evidence="6 7">
    <name type="scientific">Acorus gramineus</name>
    <name type="common">Dwarf sweet flag</name>
    <dbReference type="NCBI Taxonomy" id="55184"/>
    <lineage>
        <taxon>Eukaryota</taxon>
        <taxon>Viridiplantae</taxon>
        <taxon>Streptophyta</taxon>
        <taxon>Embryophyta</taxon>
        <taxon>Tracheophyta</taxon>
        <taxon>Spermatophyta</taxon>
        <taxon>Magnoliopsida</taxon>
        <taxon>Liliopsida</taxon>
        <taxon>Acoraceae</taxon>
        <taxon>Acorus</taxon>
    </lineage>
</organism>
<dbReference type="SUPFAM" id="SSF53756">
    <property type="entry name" value="UDP-Glycosyltransferase/glycogen phosphorylase"/>
    <property type="match status" value="1"/>
</dbReference>
<evidence type="ECO:0000256" key="3">
    <source>
        <dbReference type="ARBA" id="ARBA00022679"/>
    </source>
</evidence>
<accession>A0AAV9BES2</accession>
<dbReference type="EMBL" id="JAUJYN010000004">
    <property type="protein sequence ID" value="KAK1274594.1"/>
    <property type="molecule type" value="Genomic_DNA"/>
</dbReference>
<dbReference type="AlphaFoldDB" id="A0AAV9BES2"/>
<evidence type="ECO:0000313" key="7">
    <source>
        <dbReference type="Proteomes" id="UP001179952"/>
    </source>
</evidence>
<reference evidence="6" key="1">
    <citation type="journal article" date="2023" name="Nat. Commun.">
        <title>Diploid and tetraploid genomes of Acorus and the evolution of monocots.</title>
        <authorList>
            <person name="Ma L."/>
            <person name="Liu K.W."/>
            <person name="Li Z."/>
            <person name="Hsiao Y.Y."/>
            <person name="Qi Y."/>
            <person name="Fu T."/>
            <person name="Tang G.D."/>
            <person name="Zhang D."/>
            <person name="Sun W.H."/>
            <person name="Liu D.K."/>
            <person name="Li Y."/>
            <person name="Chen G.Z."/>
            <person name="Liu X.D."/>
            <person name="Liao X.Y."/>
            <person name="Jiang Y.T."/>
            <person name="Yu X."/>
            <person name="Hao Y."/>
            <person name="Huang J."/>
            <person name="Zhao X.W."/>
            <person name="Ke S."/>
            <person name="Chen Y.Y."/>
            <person name="Wu W.L."/>
            <person name="Hsu J.L."/>
            <person name="Lin Y.F."/>
            <person name="Huang M.D."/>
            <person name="Li C.Y."/>
            <person name="Huang L."/>
            <person name="Wang Z.W."/>
            <person name="Zhao X."/>
            <person name="Zhong W.Y."/>
            <person name="Peng D.H."/>
            <person name="Ahmad S."/>
            <person name="Lan S."/>
            <person name="Zhang J.S."/>
            <person name="Tsai W.C."/>
            <person name="Van de Peer Y."/>
            <person name="Liu Z.J."/>
        </authorList>
    </citation>
    <scope>NUCLEOTIDE SEQUENCE</scope>
    <source>
        <strain evidence="6">SCP</strain>
    </source>
</reference>
<dbReference type="GO" id="GO:0035251">
    <property type="term" value="F:UDP-glucosyltransferase activity"/>
    <property type="evidence" value="ECO:0007669"/>
    <property type="project" value="InterPro"/>
</dbReference>
<dbReference type="InterPro" id="IPR002213">
    <property type="entry name" value="UDP_glucos_trans"/>
</dbReference>
<dbReference type="Pfam" id="PF00201">
    <property type="entry name" value="UDPGT"/>
    <property type="match status" value="1"/>
</dbReference>